<dbReference type="Proteomes" id="UP000620064">
    <property type="component" value="Unassembled WGS sequence"/>
</dbReference>
<evidence type="ECO:0000313" key="1">
    <source>
        <dbReference type="EMBL" id="GGP03252.1"/>
    </source>
</evidence>
<protein>
    <recommendedName>
        <fullName evidence="3">RHS repeat-associated core domain-containing protein</fullName>
    </recommendedName>
</protein>
<dbReference type="InterPro" id="IPR022385">
    <property type="entry name" value="Rhs_assc_core"/>
</dbReference>
<keyword evidence="2" id="KW-1185">Reference proteome</keyword>
<evidence type="ECO:0008006" key="3">
    <source>
        <dbReference type="Google" id="ProtNLM"/>
    </source>
</evidence>
<sequence>MSDYGARFYMPDIGRWGVVDPLAEQYRRWSPYNYAVNNPIKFIDKDGLEPEEGGDPINGVKINFTNSSSPVSTYHAQFNFYDYDSLTPIDDLYSSELMIETRNVNLVSNKNDTWKVLTMITTANEAYENGAISTNYEFQISKDSKGNVSVEGIVTIIIASGTGSVSKGIAINANGEGKIKGIGIGASLSFNYSENVNINGANKTLIYKIKAMYKNKKIVGYVLVPYNSTSKKSRFNKHKGGYYLVEFNNMETDSGNSWGDEDDSEVYYNINHFIESKVKPKDER</sequence>
<comment type="caution">
    <text evidence="1">The sequence shown here is derived from an EMBL/GenBank/DDBJ whole genome shotgun (WGS) entry which is preliminary data.</text>
</comment>
<organism evidence="1 2">
    <name type="scientific">Cloacibacterium rupense</name>
    <dbReference type="NCBI Taxonomy" id="517423"/>
    <lineage>
        <taxon>Bacteria</taxon>
        <taxon>Pseudomonadati</taxon>
        <taxon>Bacteroidota</taxon>
        <taxon>Flavobacteriia</taxon>
        <taxon>Flavobacteriales</taxon>
        <taxon>Weeksellaceae</taxon>
    </lineage>
</organism>
<dbReference type="EMBL" id="BMLV01000002">
    <property type="protein sequence ID" value="GGP03252.1"/>
    <property type="molecule type" value="Genomic_DNA"/>
</dbReference>
<name>A0ABQ2NIZ4_9FLAO</name>
<accession>A0ABQ2NIZ4</accession>
<dbReference type="NCBIfam" id="TIGR03696">
    <property type="entry name" value="Rhs_assc_core"/>
    <property type="match status" value="1"/>
</dbReference>
<gene>
    <name evidence="1" type="ORF">GCM10010992_10910</name>
</gene>
<evidence type="ECO:0000313" key="2">
    <source>
        <dbReference type="Proteomes" id="UP000620064"/>
    </source>
</evidence>
<proteinExistence type="predicted"/>
<dbReference type="Gene3D" id="2.180.10.10">
    <property type="entry name" value="RHS repeat-associated core"/>
    <property type="match status" value="1"/>
</dbReference>
<dbReference type="RefSeq" id="WP_229663389.1">
    <property type="nucleotide sequence ID" value="NZ_BMLV01000002.1"/>
</dbReference>
<reference evidence="2" key="1">
    <citation type="journal article" date="2019" name="Int. J. Syst. Evol. Microbiol.">
        <title>The Global Catalogue of Microorganisms (GCM) 10K type strain sequencing project: providing services to taxonomists for standard genome sequencing and annotation.</title>
        <authorList>
            <consortium name="The Broad Institute Genomics Platform"/>
            <consortium name="The Broad Institute Genome Sequencing Center for Infectious Disease"/>
            <person name="Wu L."/>
            <person name="Ma J."/>
        </authorList>
    </citation>
    <scope>NUCLEOTIDE SEQUENCE [LARGE SCALE GENOMIC DNA]</scope>
    <source>
        <strain evidence="2">CGMCC 1.7656</strain>
    </source>
</reference>